<sequence length="76" mass="8501">MTNTVKLQGICNHKMGIKVSDLRPGNILLWNYGYKSEVINLIPSKTGKTITLQLKSLQDGILRDRKMSSETLVVKA</sequence>
<dbReference type="RefSeq" id="WP_117417622.1">
    <property type="nucleotide sequence ID" value="NZ_QOHO01000043.1"/>
</dbReference>
<gene>
    <name evidence="1" type="ORF">DS742_14140</name>
</gene>
<dbReference type="OrthoDB" id="2058476at2"/>
<name>A0A3E2NB54_9FIRM</name>
<comment type="caution">
    <text evidence="1">The sequence shown here is derived from an EMBL/GenBank/DDBJ whole genome shotgun (WGS) entry which is preliminary data.</text>
</comment>
<proteinExistence type="predicted"/>
<organism evidence="1 2">
    <name type="scientific">Lacrimispora amygdalina</name>
    <dbReference type="NCBI Taxonomy" id="253257"/>
    <lineage>
        <taxon>Bacteria</taxon>
        <taxon>Bacillati</taxon>
        <taxon>Bacillota</taxon>
        <taxon>Clostridia</taxon>
        <taxon>Lachnospirales</taxon>
        <taxon>Lachnospiraceae</taxon>
        <taxon>Lacrimispora</taxon>
    </lineage>
</organism>
<reference evidence="1 2" key="1">
    <citation type="submission" date="2018-07" db="EMBL/GenBank/DDBJ databases">
        <title>New species, Clostridium PI-S10-A1B.</title>
        <authorList>
            <person name="Krishna G."/>
            <person name="Summeta K."/>
            <person name="Shikha S."/>
            <person name="Prabhu P.B."/>
            <person name="Suresh K."/>
        </authorList>
    </citation>
    <scope>NUCLEOTIDE SEQUENCE [LARGE SCALE GENOMIC DNA]</scope>
    <source>
        <strain evidence="1 2">PI-S10-A1B</strain>
    </source>
</reference>
<dbReference type="EMBL" id="QOHO01000043">
    <property type="protein sequence ID" value="RFZ78249.1"/>
    <property type="molecule type" value="Genomic_DNA"/>
</dbReference>
<accession>A0A3E2NB54</accession>
<protein>
    <submittedName>
        <fullName evidence="1">Uncharacterized protein</fullName>
    </submittedName>
</protein>
<evidence type="ECO:0000313" key="1">
    <source>
        <dbReference type="EMBL" id="RFZ78249.1"/>
    </source>
</evidence>
<dbReference type="AlphaFoldDB" id="A0A3E2NB54"/>
<dbReference type="Proteomes" id="UP000260680">
    <property type="component" value="Unassembled WGS sequence"/>
</dbReference>
<evidence type="ECO:0000313" key="2">
    <source>
        <dbReference type="Proteomes" id="UP000260680"/>
    </source>
</evidence>